<evidence type="ECO:0000313" key="4">
    <source>
        <dbReference type="EMBL" id="VDP10528.1"/>
    </source>
</evidence>
<dbReference type="WBParaSite" id="SBAD_0000692501-mRNA-1">
    <property type="protein sequence ID" value="SBAD_0000692501-mRNA-1"/>
    <property type="gene ID" value="SBAD_0000692501"/>
</dbReference>
<feature type="domain" description="Isochorismatase-like" evidence="3">
    <location>
        <begin position="9"/>
        <end position="115"/>
    </location>
</feature>
<dbReference type="InterPro" id="IPR036380">
    <property type="entry name" value="Isochorismatase-like_sf"/>
</dbReference>
<dbReference type="Gene3D" id="3.40.50.850">
    <property type="entry name" value="Isochorismatase-like"/>
    <property type="match status" value="1"/>
</dbReference>
<dbReference type="EMBL" id="UZAM01009935">
    <property type="protein sequence ID" value="VDP10528.1"/>
    <property type="molecule type" value="Genomic_DNA"/>
</dbReference>
<proteinExistence type="inferred from homology"/>
<dbReference type="PANTHER" id="PTHR43540:SF6">
    <property type="entry name" value="ISOCHORISMATASE-LIKE DOMAIN-CONTAINING PROTEIN"/>
    <property type="match status" value="1"/>
</dbReference>
<evidence type="ECO:0000259" key="3">
    <source>
        <dbReference type="Pfam" id="PF00857"/>
    </source>
</evidence>
<comment type="similarity">
    <text evidence="1">Belongs to the isochorismatase family.</text>
</comment>
<evidence type="ECO:0000313" key="5">
    <source>
        <dbReference type="Proteomes" id="UP000270296"/>
    </source>
</evidence>
<organism evidence="6">
    <name type="scientific">Soboliphyme baturini</name>
    <dbReference type="NCBI Taxonomy" id="241478"/>
    <lineage>
        <taxon>Eukaryota</taxon>
        <taxon>Metazoa</taxon>
        <taxon>Ecdysozoa</taxon>
        <taxon>Nematoda</taxon>
        <taxon>Enoplea</taxon>
        <taxon>Dorylaimia</taxon>
        <taxon>Dioctophymatida</taxon>
        <taxon>Dioctophymatoidea</taxon>
        <taxon>Soboliphymatidae</taxon>
        <taxon>Soboliphyme</taxon>
    </lineage>
</organism>
<dbReference type="SUPFAM" id="SSF52499">
    <property type="entry name" value="Isochorismatase-like hydrolases"/>
    <property type="match status" value="1"/>
</dbReference>
<dbReference type="AlphaFoldDB" id="A0A183ISR7"/>
<dbReference type="Pfam" id="PF00857">
    <property type="entry name" value="Isochorismatase"/>
    <property type="match status" value="1"/>
</dbReference>
<dbReference type="Proteomes" id="UP000270296">
    <property type="component" value="Unassembled WGS sequence"/>
</dbReference>
<dbReference type="PANTHER" id="PTHR43540">
    <property type="entry name" value="PEROXYUREIDOACRYLATE/UREIDOACRYLATE AMIDOHYDROLASE-RELATED"/>
    <property type="match status" value="1"/>
</dbReference>
<name>A0A183ISR7_9BILA</name>
<keyword evidence="2" id="KW-0378">Hydrolase</keyword>
<dbReference type="CDD" id="cd00431">
    <property type="entry name" value="cysteine_hydrolases"/>
    <property type="match status" value="1"/>
</dbReference>
<gene>
    <name evidence="4" type="ORF">SBAD_LOCUS6665</name>
</gene>
<dbReference type="InterPro" id="IPR000868">
    <property type="entry name" value="Isochorismatase-like_dom"/>
</dbReference>
<reference evidence="4 5" key="2">
    <citation type="submission" date="2018-11" db="EMBL/GenBank/DDBJ databases">
        <authorList>
            <consortium name="Pathogen Informatics"/>
        </authorList>
    </citation>
    <scope>NUCLEOTIDE SEQUENCE [LARGE SCALE GENOMIC DNA]</scope>
</reference>
<accession>A0A183ISR7</accession>
<dbReference type="OrthoDB" id="167809at2759"/>
<dbReference type="InterPro" id="IPR050272">
    <property type="entry name" value="Isochorismatase-like_hydrls"/>
</dbReference>
<evidence type="ECO:0000313" key="6">
    <source>
        <dbReference type="WBParaSite" id="SBAD_0000692501-mRNA-1"/>
    </source>
</evidence>
<protein>
    <submittedName>
        <fullName evidence="6">Isochorismatase domain-containing protein</fullName>
    </submittedName>
</protein>
<dbReference type="GO" id="GO:0016787">
    <property type="term" value="F:hydrolase activity"/>
    <property type="evidence" value="ECO:0007669"/>
    <property type="project" value="UniProtKB-KW"/>
</dbReference>
<sequence length="141" mass="16372">MTSSDHHVALLVIDMQEEFRTAVSSIISNVNKTIDHCRTRKIPVIFSQHGHRYPEVDGGQLKELWGMDGLIKYGSKRWQLLEELHFIEGDYLILEKRRYDTFYGTILDNLLKMFQVTSENAEKSYDNSGSCSLFTKTYCPM</sequence>
<reference evidence="6" key="1">
    <citation type="submission" date="2016-06" db="UniProtKB">
        <authorList>
            <consortium name="WormBaseParasite"/>
        </authorList>
    </citation>
    <scope>IDENTIFICATION</scope>
</reference>
<keyword evidence="5" id="KW-1185">Reference proteome</keyword>
<evidence type="ECO:0000256" key="2">
    <source>
        <dbReference type="ARBA" id="ARBA00022801"/>
    </source>
</evidence>
<evidence type="ECO:0000256" key="1">
    <source>
        <dbReference type="ARBA" id="ARBA00006336"/>
    </source>
</evidence>